<dbReference type="Proteomes" id="UP001189429">
    <property type="component" value="Unassembled WGS sequence"/>
</dbReference>
<keyword evidence="2" id="KW-1185">Reference proteome</keyword>
<dbReference type="EMBL" id="CAUYUJ010014317">
    <property type="protein sequence ID" value="CAK0839730.1"/>
    <property type="molecule type" value="Genomic_DNA"/>
</dbReference>
<organism evidence="1 2">
    <name type="scientific">Prorocentrum cordatum</name>
    <dbReference type="NCBI Taxonomy" id="2364126"/>
    <lineage>
        <taxon>Eukaryota</taxon>
        <taxon>Sar</taxon>
        <taxon>Alveolata</taxon>
        <taxon>Dinophyceae</taxon>
        <taxon>Prorocentrales</taxon>
        <taxon>Prorocentraceae</taxon>
        <taxon>Prorocentrum</taxon>
    </lineage>
</organism>
<name>A0ABN9T405_9DINO</name>
<protein>
    <recommendedName>
        <fullName evidence="3">Protein kinase domain-containing protein</fullName>
    </recommendedName>
</protein>
<dbReference type="InterPro" id="IPR011009">
    <property type="entry name" value="Kinase-like_dom_sf"/>
</dbReference>
<gene>
    <name evidence="1" type="ORF">PCOR1329_LOCUS35340</name>
</gene>
<proteinExistence type="predicted"/>
<accession>A0ABN9T405</accession>
<evidence type="ECO:0000313" key="2">
    <source>
        <dbReference type="Proteomes" id="UP001189429"/>
    </source>
</evidence>
<comment type="caution">
    <text evidence="1">The sequence shown here is derived from an EMBL/GenBank/DDBJ whole genome shotgun (WGS) entry which is preliminary data.</text>
</comment>
<dbReference type="Gene3D" id="3.30.200.20">
    <property type="entry name" value="Phosphorylase Kinase, domain 1"/>
    <property type="match status" value="1"/>
</dbReference>
<dbReference type="SUPFAM" id="SSF56112">
    <property type="entry name" value="Protein kinase-like (PK-like)"/>
    <property type="match status" value="1"/>
</dbReference>
<sequence>MTSQLPAHFAFATLVPWRSPQRPCRLASPDSGSEGHWHTERIASLASECTSLLVPCTFETRYEKSMMKKLMEQLEPHRDLCVFLLQLLEVPRELSWECVQTVMARHDALLAVGADGVLLDPGDNPDELRQKLNIERSWFEATERRAHSMIVFDDDNFQRMLDYHHRLLWEAAPKALMPDFDPIDRNLVETANRVGDYELTNRFNTRSGTVLLAKRSESERVVLKVYDKSDRVSAADLECIHRELCFLRDMLRHAHIVRCCDMCEPSRTSSVSPGCT</sequence>
<evidence type="ECO:0000313" key="1">
    <source>
        <dbReference type="EMBL" id="CAK0839730.1"/>
    </source>
</evidence>
<evidence type="ECO:0008006" key="3">
    <source>
        <dbReference type="Google" id="ProtNLM"/>
    </source>
</evidence>
<reference evidence="1" key="1">
    <citation type="submission" date="2023-10" db="EMBL/GenBank/DDBJ databases">
        <authorList>
            <person name="Chen Y."/>
            <person name="Shah S."/>
            <person name="Dougan E. K."/>
            <person name="Thang M."/>
            <person name="Chan C."/>
        </authorList>
    </citation>
    <scope>NUCLEOTIDE SEQUENCE [LARGE SCALE GENOMIC DNA]</scope>
</reference>